<evidence type="ECO:0000256" key="1">
    <source>
        <dbReference type="SAM" id="SignalP"/>
    </source>
</evidence>
<dbReference type="EMBL" id="NKHZ01000011">
    <property type="protein sequence ID" value="PNS21614.1"/>
    <property type="molecule type" value="Genomic_DNA"/>
</dbReference>
<dbReference type="OrthoDB" id="3887140at2759"/>
<dbReference type="Proteomes" id="UP000243797">
    <property type="component" value="Unassembled WGS sequence"/>
</dbReference>
<proteinExistence type="predicted"/>
<evidence type="ECO:0000313" key="3">
    <source>
        <dbReference type="Proteomes" id="UP000243797"/>
    </source>
</evidence>
<sequence length="164" mass="17787">MYLLSLLLPLALAAPVRSLPVSNPMQQIVTLPTSYTGPSISPEPEQDRIGVKFITESVRDDLTEVVEVLAYFPVGKRVYVHENDVLPCHPNKMQIVSVPFGSIAQRHVCVVHPVASVKEEADDVRVSRSASVVVTDADGEVDMFGGDKARTFGGGDMVGSFECF</sequence>
<feature type="chain" id="PRO_5014325226" evidence="1">
    <location>
        <begin position="19"/>
        <end position="164"/>
    </location>
</feature>
<protein>
    <submittedName>
        <fullName evidence="2">Uncharacterized protein</fullName>
    </submittedName>
</protein>
<dbReference type="AlphaFoldDB" id="A0A2K1R2U7"/>
<comment type="caution">
    <text evidence="2">The sequence shown here is derived from an EMBL/GenBank/DDBJ whole genome shotgun (WGS) entry which is preliminary data.</text>
</comment>
<evidence type="ECO:0000313" key="2">
    <source>
        <dbReference type="EMBL" id="PNS21614.1"/>
    </source>
</evidence>
<organism evidence="2 3">
    <name type="scientific">Sphaceloma murrayae</name>
    <dbReference type="NCBI Taxonomy" id="2082308"/>
    <lineage>
        <taxon>Eukaryota</taxon>
        <taxon>Fungi</taxon>
        <taxon>Dikarya</taxon>
        <taxon>Ascomycota</taxon>
        <taxon>Pezizomycotina</taxon>
        <taxon>Dothideomycetes</taxon>
        <taxon>Dothideomycetidae</taxon>
        <taxon>Myriangiales</taxon>
        <taxon>Elsinoaceae</taxon>
        <taxon>Sphaceloma</taxon>
    </lineage>
</organism>
<keyword evidence="1" id="KW-0732">Signal</keyword>
<feature type="signal peptide" evidence="1">
    <location>
        <begin position="1"/>
        <end position="18"/>
    </location>
</feature>
<dbReference type="InParanoid" id="A0A2K1R2U7"/>
<gene>
    <name evidence="2" type="ORF">CAC42_973</name>
</gene>
<keyword evidence="3" id="KW-1185">Reference proteome</keyword>
<name>A0A2K1R2U7_9PEZI</name>
<accession>A0A2K1R2U7</accession>
<reference evidence="2 3" key="1">
    <citation type="submission" date="2017-06" db="EMBL/GenBank/DDBJ databases">
        <title>Draft genome sequence of a variant of Elsinoe murrayae.</title>
        <authorList>
            <person name="Cheng Q."/>
        </authorList>
    </citation>
    <scope>NUCLEOTIDE SEQUENCE [LARGE SCALE GENOMIC DNA]</scope>
    <source>
        <strain evidence="2 3">CQ-2017a</strain>
    </source>
</reference>